<dbReference type="InterPro" id="IPR029066">
    <property type="entry name" value="PLP-binding_barrel"/>
</dbReference>
<protein>
    <recommendedName>
        <fullName evidence="4">alanine racemase</fullName>
        <ecNumber evidence="4">5.1.1.1</ecNumber>
    </recommendedName>
</protein>
<dbReference type="InterPro" id="IPR009006">
    <property type="entry name" value="Ala_racemase/Decarboxylase_C"/>
</dbReference>
<dbReference type="AlphaFoldDB" id="A0A147IYY1"/>
<name>A0A147IYY1_9SPHN</name>
<keyword evidence="6" id="KW-0413">Isomerase</keyword>
<gene>
    <name evidence="10" type="ORF">NS355_03015</name>
</gene>
<feature type="modified residue" description="N6-(pyridoxal phosphate)lysine" evidence="7">
    <location>
        <position position="37"/>
    </location>
</feature>
<dbReference type="GO" id="GO:0008784">
    <property type="term" value="F:alanine racemase activity"/>
    <property type="evidence" value="ECO:0007669"/>
    <property type="project" value="UniProtKB-EC"/>
</dbReference>
<evidence type="ECO:0000256" key="2">
    <source>
        <dbReference type="ARBA" id="ARBA00001933"/>
    </source>
</evidence>
<organism evidence="10 11">
    <name type="scientific">Sphingomonas yabuuchiae</name>
    <dbReference type="NCBI Taxonomy" id="172044"/>
    <lineage>
        <taxon>Bacteria</taxon>
        <taxon>Pseudomonadati</taxon>
        <taxon>Pseudomonadota</taxon>
        <taxon>Alphaproteobacteria</taxon>
        <taxon>Sphingomonadales</taxon>
        <taxon>Sphingomonadaceae</taxon>
        <taxon>Sphingomonas</taxon>
    </lineage>
</organism>
<dbReference type="InterPro" id="IPR001608">
    <property type="entry name" value="Ala_racemase_N"/>
</dbReference>
<dbReference type="Pfam" id="PF00842">
    <property type="entry name" value="Ala_racemase_C"/>
    <property type="match status" value="1"/>
</dbReference>
<dbReference type="SMART" id="SM01005">
    <property type="entry name" value="Ala_racemase_C"/>
    <property type="match status" value="1"/>
</dbReference>
<dbReference type="GO" id="GO:0005829">
    <property type="term" value="C:cytosol"/>
    <property type="evidence" value="ECO:0007669"/>
    <property type="project" value="TreeGrafter"/>
</dbReference>
<dbReference type="PRINTS" id="PR00992">
    <property type="entry name" value="ALARACEMASE"/>
</dbReference>
<dbReference type="Gene3D" id="2.40.37.10">
    <property type="entry name" value="Lyase, Ornithine Decarboxylase, Chain A, domain 1"/>
    <property type="match status" value="1"/>
</dbReference>
<comment type="catalytic activity">
    <reaction evidence="1">
        <text>L-alanine = D-alanine</text>
        <dbReference type="Rhea" id="RHEA:20249"/>
        <dbReference type="ChEBI" id="CHEBI:57416"/>
        <dbReference type="ChEBI" id="CHEBI:57972"/>
        <dbReference type="EC" id="5.1.1.1"/>
    </reaction>
</comment>
<dbReference type="OrthoDB" id="9813814at2"/>
<feature type="binding site" evidence="8">
    <location>
        <position position="128"/>
    </location>
    <ligand>
        <name>substrate</name>
    </ligand>
</feature>
<dbReference type="Gene3D" id="3.20.20.10">
    <property type="entry name" value="Alanine racemase"/>
    <property type="match status" value="1"/>
</dbReference>
<comment type="caution">
    <text evidence="10">The sequence shown here is derived from an EMBL/GenBank/DDBJ whole genome shotgun (WGS) entry which is preliminary data.</text>
</comment>
<feature type="domain" description="Alanine racemase C-terminal" evidence="9">
    <location>
        <begin position="223"/>
        <end position="342"/>
    </location>
</feature>
<feature type="binding site" evidence="8">
    <location>
        <position position="292"/>
    </location>
    <ligand>
        <name>substrate</name>
    </ligand>
</feature>
<dbReference type="PANTHER" id="PTHR30511:SF0">
    <property type="entry name" value="ALANINE RACEMASE, CATABOLIC-RELATED"/>
    <property type="match status" value="1"/>
</dbReference>
<dbReference type="RefSeq" id="WP_058744328.1">
    <property type="nucleotide sequence ID" value="NZ_LDTF01000008.1"/>
</dbReference>
<dbReference type="Pfam" id="PF01168">
    <property type="entry name" value="Ala_racemase_N"/>
    <property type="match status" value="1"/>
</dbReference>
<dbReference type="InterPro" id="IPR020622">
    <property type="entry name" value="Ala_racemase_pyridoxalP-BS"/>
</dbReference>
<dbReference type="GO" id="GO:0030170">
    <property type="term" value="F:pyridoxal phosphate binding"/>
    <property type="evidence" value="ECO:0007669"/>
    <property type="project" value="TreeGrafter"/>
</dbReference>
<proteinExistence type="inferred from homology"/>
<evidence type="ECO:0000256" key="1">
    <source>
        <dbReference type="ARBA" id="ARBA00000316"/>
    </source>
</evidence>
<accession>A0A147IYY1</accession>
<comment type="cofactor">
    <cofactor evidence="2 7">
        <name>pyridoxal 5'-phosphate</name>
        <dbReference type="ChEBI" id="CHEBI:597326"/>
    </cofactor>
</comment>
<dbReference type="PROSITE" id="PS00395">
    <property type="entry name" value="ALANINE_RACEMASE"/>
    <property type="match status" value="1"/>
</dbReference>
<reference evidence="10 11" key="1">
    <citation type="journal article" date="2016" name="Front. Microbiol.">
        <title>Genomic Resource of Rice Seed Associated Bacteria.</title>
        <authorList>
            <person name="Midha S."/>
            <person name="Bansal K."/>
            <person name="Sharma S."/>
            <person name="Kumar N."/>
            <person name="Patil P.P."/>
            <person name="Chaudhry V."/>
            <person name="Patil P.B."/>
        </authorList>
    </citation>
    <scope>NUCLEOTIDE SEQUENCE [LARGE SCALE GENOMIC DNA]</scope>
    <source>
        <strain evidence="10 11">NS355</strain>
    </source>
</reference>
<dbReference type="NCBIfam" id="TIGR00492">
    <property type="entry name" value="alr"/>
    <property type="match status" value="1"/>
</dbReference>
<dbReference type="SUPFAM" id="SSF51419">
    <property type="entry name" value="PLP-binding barrel"/>
    <property type="match status" value="1"/>
</dbReference>
<evidence type="ECO:0000256" key="4">
    <source>
        <dbReference type="ARBA" id="ARBA00013089"/>
    </source>
</evidence>
<dbReference type="CDD" id="cd00430">
    <property type="entry name" value="PLPDE_III_AR"/>
    <property type="match status" value="1"/>
</dbReference>
<dbReference type="Proteomes" id="UP000073923">
    <property type="component" value="Unassembled WGS sequence"/>
</dbReference>
<keyword evidence="5 7" id="KW-0663">Pyridoxal phosphate</keyword>
<evidence type="ECO:0000256" key="5">
    <source>
        <dbReference type="ARBA" id="ARBA00022898"/>
    </source>
</evidence>
<dbReference type="PATRIC" id="fig|172044.3.peg.3114"/>
<evidence type="ECO:0000256" key="6">
    <source>
        <dbReference type="ARBA" id="ARBA00023235"/>
    </source>
</evidence>
<dbReference type="PANTHER" id="PTHR30511">
    <property type="entry name" value="ALANINE RACEMASE"/>
    <property type="match status" value="1"/>
</dbReference>
<evidence type="ECO:0000313" key="10">
    <source>
        <dbReference type="EMBL" id="KTW00792.1"/>
    </source>
</evidence>
<evidence type="ECO:0000259" key="9">
    <source>
        <dbReference type="SMART" id="SM01005"/>
    </source>
</evidence>
<comment type="similarity">
    <text evidence="3">Belongs to the alanine racemase family.</text>
</comment>
<evidence type="ECO:0000256" key="8">
    <source>
        <dbReference type="PIRSR" id="PIRSR600821-52"/>
    </source>
</evidence>
<dbReference type="SUPFAM" id="SSF50621">
    <property type="entry name" value="Alanine racemase C-terminal domain-like"/>
    <property type="match status" value="1"/>
</dbReference>
<dbReference type="EMBL" id="LDTF01000008">
    <property type="protein sequence ID" value="KTW00792.1"/>
    <property type="molecule type" value="Genomic_DNA"/>
</dbReference>
<evidence type="ECO:0000256" key="7">
    <source>
        <dbReference type="PIRSR" id="PIRSR600821-50"/>
    </source>
</evidence>
<dbReference type="GO" id="GO:0030632">
    <property type="term" value="P:D-alanine biosynthetic process"/>
    <property type="evidence" value="ECO:0007669"/>
    <property type="project" value="TreeGrafter"/>
</dbReference>
<sequence>MEIPAPLRLRVDRDALVSNWQALDRLSGAAACGAAVKANGYGLGAGLVVETLANAGCRDFFVANWAEAQGLAPLGVTLSVLHGLRVEDLPAARAGFARPVLSTPDQIARWRDSGGGVCDVMVDTGMNRLGVSVQAVRDGLLDGLTIETLISHLACADEDVAMNGQQREAFASLRGRTGARRMSLANSAGIGLGADYHFDLTRPGLALYGGLPRPDMAGHLRQVAWPEAQILQRRLVPAGETVGYNATWTAPADTEVAILNLGYADGYRRALSGLGAAVVDGERLPVLGRVSMDLLAVDVTARPDLGEGDWLAMDYDLAAASAASGVSQYELLTGLAQRFARA</sequence>
<dbReference type="InterPro" id="IPR011079">
    <property type="entry name" value="Ala_racemase_C"/>
</dbReference>
<evidence type="ECO:0000313" key="11">
    <source>
        <dbReference type="Proteomes" id="UP000073923"/>
    </source>
</evidence>
<dbReference type="EC" id="5.1.1.1" evidence="4"/>
<dbReference type="InterPro" id="IPR000821">
    <property type="entry name" value="Ala_racemase"/>
</dbReference>
<evidence type="ECO:0000256" key="3">
    <source>
        <dbReference type="ARBA" id="ARBA00007880"/>
    </source>
</evidence>